<dbReference type="Pfam" id="PF02583">
    <property type="entry name" value="Trns_repr_metal"/>
    <property type="match status" value="1"/>
</dbReference>
<protein>
    <submittedName>
        <fullName evidence="1">Metal-sensitive transcriptional regulator</fullName>
    </submittedName>
</protein>
<dbReference type="PANTHER" id="PTHR33677">
    <property type="entry name" value="TRANSCRIPTIONAL REPRESSOR FRMR-RELATED"/>
    <property type="match status" value="1"/>
</dbReference>
<dbReference type="Gene3D" id="1.20.58.1000">
    <property type="entry name" value="Metal-sensitive repressor, helix protomer"/>
    <property type="match status" value="1"/>
</dbReference>
<evidence type="ECO:0000313" key="1">
    <source>
        <dbReference type="EMBL" id="MFB5193096.1"/>
    </source>
</evidence>
<organism evidence="1 2">
    <name type="scientific">Alicyclobacillus fastidiosus</name>
    <dbReference type="NCBI Taxonomy" id="392011"/>
    <lineage>
        <taxon>Bacteria</taxon>
        <taxon>Bacillati</taxon>
        <taxon>Bacillota</taxon>
        <taxon>Bacilli</taxon>
        <taxon>Bacillales</taxon>
        <taxon>Alicyclobacillaceae</taxon>
        <taxon>Alicyclobacillus</taxon>
    </lineage>
</organism>
<dbReference type="Proteomes" id="UP001579974">
    <property type="component" value="Unassembled WGS sequence"/>
</dbReference>
<comment type="caution">
    <text evidence="1">The sequence shown here is derived from an EMBL/GenBank/DDBJ whole genome shotgun (WGS) entry which is preliminary data.</text>
</comment>
<dbReference type="InterPro" id="IPR038390">
    <property type="entry name" value="Metal_Tscrpt_repr_sf"/>
</dbReference>
<proteinExistence type="predicted"/>
<keyword evidence="2" id="KW-1185">Reference proteome</keyword>
<accession>A0ABV5ALU2</accession>
<gene>
    <name evidence="1" type="ORF">KKP3000_002695</name>
</gene>
<reference evidence="1 2" key="1">
    <citation type="journal article" date="2024" name="Int. J. Mol. Sci.">
        <title>Exploration of Alicyclobacillus spp. Genome in Search of Antibiotic Resistance.</title>
        <authorList>
            <person name="Bucka-Kolendo J."/>
            <person name="Kiousi D.E."/>
            <person name="Dekowska A."/>
            <person name="Mikolajczuk-Szczyrba A."/>
            <person name="Karadedos D.M."/>
            <person name="Michael P."/>
            <person name="Galanis A."/>
            <person name="Sokolowska B."/>
        </authorList>
    </citation>
    <scope>NUCLEOTIDE SEQUENCE [LARGE SCALE GENOMIC DNA]</scope>
    <source>
        <strain evidence="1 2">KKP 3000</strain>
    </source>
</reference>
<evidence type="ECO:0000313" key="2">
    <source>
        <dbReference type="Proteomes" id="UP001579974"/>
    </source>
</evidence>
<name>A0ABV5ALU2_9BACL</name>
<dbReference type="PANTHER" id="PTHR33677:SF3">
    <property type="entry name" value="COPPER-SENSING TRANSCRIPTIONAL REPRESSOR RICR"/>
    <property type="match status" value="1"/>
</dbReference>
<sequence length="92" mass="10576">MTHSYSREKPDLLARLRRIEGQIRGVQKMLDEDRYCIDVLTQLSAIKQATHAVALSVLQAHTRGCVASAIRDEYSEEDKITELMEVIRQFTK</sequence>
<dbReference type="InterPro" id="IPR003735">
    <property type="entry name" value="Metal_Tscrpt_repr"/>
</dbReference>
<dbReference type="EMBL" id="JBDXSU010000039">
    <property type="protein sequence ID" value="MFB5193096.1"/>
    <property type="molecule type" value="Genomic_DNA"/>
</dbReference>
<dbReference type="CDD" id="cd10148">
    <property type="entry name" value="CsoR-like_DUF156"/>
    <property type="match status" value="1"/>
</dbReference>